<dbReference type="AlphaFoldDB" id="A0ABD2I7F8"/>
<evidence type="ECO:0000313" key="2">
    <source>
        <dbReference type="EMBL" id="KAL3075216.1"/>
    </source>
</evidence>
<proteinExistence type="inferred from homology"/>
<dbReference type="PANTHER" id="PTHR13054:SF2">
    <property type="entry name" value="PROTEIN DGCR6"/>
    <property type="match status" value="1"/>
</dbReference>
<comment type="similarity">
    <text evidence="1">Belongs to the gonadal family.</text>
</comment>
<dbReference type="Pfam" id="PF07324">
    <property type="entry name" value="DGCR6"/>
    <property type="match status" value="1"/>
</dbReference>
<evidence type="ECO:0000256" key="1">
    <source>
        <dbReference type="ARBA" id="ARBA00005939"/>
    </source>
</evidence>
<dbReference type="PANTHER" id="PTHR13054">
    <property type="entry name" value="DIGEORGE SYNDROME CRITICAL REGION 6 DGCR6 FAMILY MEMBER"/>
    <property type="match status" value="1"/>
</dbReference>
<dbReference type="Proteomes" id="UP001620645">
    <property type="component" value="Unassembled WGS sequence"/>
</dbReference>
<organism evidence="2 3">
    <name type="scientific">Heterodera schachtii</name>
    <name type="common">Sugarbeet cyst nematode worm</name>
    <name type="synonym">Tylenchus schachtii</name>
    <dbReference type="NCBI Taxonomy" id="97005"/>
    <lineage>
        <taxon>Eukaryota</taxon>
        <taxon>Metazoa</taxon>
        <taxon>Ecdysozoa</taxon>
        <taxon>Nematoda</taxon>
        <taxon>Chromadorea</taxon>
        <taxon>Rhabditida</taxon>
        <taxon>Tylenchina</taxon>
        <taxon>Tylenchomorpha</taxon>
        <taxon>Tylenchoidea</taxon>
        <taxon>Heteroderidae</taxon>
        <taxon>Heteroderinae</taxon>
        <taxon>Heterodera</taxon>
    </lineage>
</organism>
<accession>A0ABD2I7F8</accession>
<keyword evidence="3" id="KW-1185">Reference proteome</keyword>
<comment type="caution">
    <text evidence="2">The sequence shown here is derived from an EMBL/GenBank/DDBJ whole genome shotgun (WGS) entry which is preliminary data.</text>
</comment>
<dbReference type="EMBL" id="JBICCN010000354">
    <property type="protein sequence ID" value="KAL3075216.1"/>
    <property type="molecule type" value="Genomic_DNA"/>
</dbReference>
<evidence type="ECO:0000313" key="3">
    <source>
        <dbReference type="Proteomes" id="UP001620645"/>
    </source>
</evidence>
<reference evidence="2 3" key="1">
    <citation type="submission" date="2024-10" db="EMBL/GenBank/DDBJ databases">
        <authorList>
            <person name="Kim D."/>
        </authorList>
    </citation>
    <scope>NUCLEOTIDE SEQUENCE [LARGE SCALE GENOMIC DNA]</scope>
    <source>
        <strain evidence="2">Taebaek</strain>
    </source>
</reference>
<dbReference type="InterPro" id="IPR010849">
    <property type="entry name" value="Gonadal"/>
</dbReference>
<name>A0ABD2I7F8_HETSC</name>
<protein>
    <submittedName>
        <fullName evidence="2">Uncharacterized protein</fullName>
    </submittedName>
</protein>
<gene>
    <name evidence="2" type="ORF">niasHS_014945</name>
</gene>
<sequence>MTSNFSSFSTRIGYEFVVKGINREWFRHKLPTDDIPIPPKEIPDQDSELNYLLEADESRWQDQRPPNFCFEHRHARWDLFLTTIATDDSNQTKTSPVPFPIDSVTLDRLKDEKMRDQLAQSLLDGTVHSIVDSLKDLQTIQEQHLWAQREEKLPQLNCDGISDEKERQTNEDKAILERIDQIAHEQQSTLICAGLPLFKCSDDASDLRIQMALIQFILSLGPIYRE</sequence>